<name>A0ACC2RUP0_9FUNG</name>
<dbReference type="Proteomes" id="UP001165960">
    <property type="component" value="Unassembled WGS sequence"/>
</dbReference>
<accession>A0ACC2RUP0</accession>
<dbReference type="EMBL" id="QTSX02006486">
    <property type="protein sequence ID" value="KAJ9053808.1"/>
    <property type="molecule type" value="Genomic_DNA"/>
</dbReference>
<reference evidence="1" key="1">
    <citation type="submission" date="2022-04" db="EMBL/GenBank/DDBJ databases">
        <title>Genome of the entomopathogenic fungus Entomophthora muscae.</title>
        <authorList>
            <person name="Elya C."/>
            <person name="Lovett B.R."/>
            <person name="Lee E."/>
            <person name="Macias A.M."/>
            <person name="Hajek A.E."/>
            <person name="De Bivort B.L."/>
            <person name="Kasson M.T."/>
            <person name="De Fine Licht H.H."/>
            <person name="Stajich J.E."/>
        </authorList>
    </citation>
    <scope>NUCLEOTIDE SEQUENCE</scope>
    <source>
        <strain evidence="1">Berkeley</strain>
    </source>
</reference>
<organism evidence="1 2">
    <name type="scientific">Entomophthora muscae</name>
    <dbReference type="NCBI Taxonomy" id="34485"/>
    <lineage>
        <taxon>Eukaryota</taxon>
        <taxon>Fungi</taxon>
        <taxon>Fungi incertae sedis</taxon>
        <taxon>Zoopagomycota</taxon>
        <taxon>Entomophthoromycotina</taxon>
        <taxon>Entomophthoromycetes</taxon>
        <taxon>Entomophthorales</taxon>
        <taxon>Entomophthoraceae</taxon>
        <taxon>Entomophthora</taxon>
    </lineage>
</organism>
<comment type="caution">
    <text evidence="1">The sequence shown here is derived from an EMBL/GenBank/DDBJ whole genome shotgun (WGS) entry which is preliminary data.</text>
</comment>
<protein>
    <submittedName>
        <fullName evidence="1">Uncharacterized protein</fullName>
    </submittedName>
</protein>
<evidence type="ECO:0000313" key="2">
    <source>
        <dbReference type="Proteomes" id="UP001165960"/>
    </source>
</evidence>
<sequence>MSTAVYESKDEKTLSIHSEETERDSAGVTFTWRATLVGASLGCTVGAGNIYLNLKTGLGTNASLFSSIASFGIFKAVERAGGAHFGMAENCAAQTAASAAGAVSSGFIAPIPAMFRLGLLARLSESWPVLLIWTMTGSLFALFFAVPLRSYFIIQQNLPYPTPTAVAHTIRALHSGSEGDSTTQIKWIFGSFCASFSYRLLSLFMPFLAKTHILYGIGAATGSDLLKRIDLFYGWKIEASSAMVGAGVMLGLNASLSIAASSTLLLGILSPVLMSSGVVSDKSPFGFPEKGITVQSWGLWVGITIVLCASLADILSQYRTLWKAVKSSLYSLNNLASHILPLKRREVETICDPEPKENLIPTWLWASGMTVTGSVVLALLSLSFGLSVETGILAIVLGLGFSLVGCQCSATTDINPTGVLAKGSQVIFSVLPAGSPAAAQMSSLCAGALTASCATQAVDMVGDLKAGHLLKASPRGLVYSQLLGSVFGAFSSLGVFYLLASVYPCIVTGPVDGQVCDFPAPIATAWVGVTRALTSGIGSFIPMSCRIACLVFGLMTIVSTILKHTLLKKHAHLMPNWNAFGIGFFIPIPSMGYALLLGAVGGILFRRLNPAKWQLVGIVMAAGLMAGEGISGIFIALLSFGGITPSTMATGFACPDFSPAKC</sequence>
<gene>
    <name evidence="1" type="ORF">DSO57_1020537</name>
</gene>
<proteinExistence type="predicted"/>
<evidence type="ECO:0000313" key="1">
    <source>
        <dbReference type="EMBL" id="KAJ9053808.1"/>
    </source>
</evidence>
<keyword evidence="2" id="KW-1185">Reference proteome</keyword>